<dbReference type="EMBL" id="CAJOBC010146869">
    <property type="protein sequence ID" value="CAF4662787.1"/>
    <property type="molecule type" value="Genomic_DNA"/>
</dbReference>
<feature type="non-terminal residue" evidence="2">
    <location>
        <position position="1"/>
    </location>
</feature>
<dbReference type="EMBL" id="CAJNOK010022099">
    <property type="protein sequence ID" value="CAF1342846.1"/>
    <property type="molecule type" value="Genomic_DNA"/>
</dbReference>
<dbReference type="EMBL" id="CAJOBA010043727">
    <property type="protein sequence ID" value="CAF4153884.1"/>
    <property type="molecule type" value="Genomic_DNA"/>
</dbReference>
<dbReference type="AlphaFoldDB" id="A0A816GMC0"/>
<dbReference type="Proteomes" id="UP000682733">
    <property type="component" value="Unassembled WGS sequence"/>
</dbReference>
<reference evidence="2" key="1">
    <citation type="submission" date="2021-02" db="EMBL/GenBank/DDBJ databases">
        <authorList>
            <person name="Nowell W R."/>
        </authorList>
    </citation>
    <scope>NUCLEOTIDE SEQUENCE</scope>
</reference>
<dbReference type="Proteomes" id="UP000681722">
    <property type="component" value="Unassembled WGS sequence"/>
</dbReference>
<gene>
    <name evidence="2" type="ORF">GPM918_LOCUS46464</name>
    <name evidence="1" type="ORF">OVA965_LOCUS30425</name>
    <name evidence="4" type="ORF">SRO942_LOCUS50685</name>
    <name evidence="3" type="ORF">TMI583_LOCUS31226</name>
</gene>
<name>A0A816GMC0_9BILA</name>
<organism evidence="2 5">
    <name type="scientific">Didymodactylos carnosus</name>
    <dbReference type="NCBI Taxonomy" id="1234261"/>
    <lineage>
        <taxon>Eukaryota</taxon>
        <taxon>Metazoa</taxon>
        <taxon>Spiralia</taxon>
        <taxon>Gnathifera</taxon>
        <taxon>Rotifera</taxon>
        <taxon>Eurotatoria</taxon>
        <taxon>Bdelloidea</taxon>
        <taxon>Philodinida</taxon>
        <taxon>Philodinidae</taxon>
        <taxon>Didymodactylos</taxon>
    </lineage>
</organism>
<dbReference type="Proteomes" id="UP000677228">
    <property type="component" value="Unassembled WGS sequence"/>
</dbReference>
<dbReference type="EMBL" id="CAJNOQ010063531">
    <property type="protein sequence ID" value="CAF1675892.1"/>
    <property type="molecule type" value="Genomic_DNA"/>
</dbReference>
<evidence type="ECO:0000313" key="3">
    <source>
        <dbReference type="EMBL" id="CAF4153884.1"/>
    </source>
</evidence>
<proteinExistence type="predicted"/>
<sequence>ARPKQTKTIEIQRLIDNLGKRYYDGVINAMEYLFTEIFQKLLALVKSFAQVLAVQQRKSQVSISFLSKVIQKMPTSPVFWDG</sequence>
<dbReference type="Proteomes" id="UP000663829">
    <property type="component" value="Unassembled WGS sequence"/>
</dbReference>
<protein>
    <submittedName>
        <fullName evidence="2">Uncharacterized protein</fullName>
    </submittedName>
</protein>
<accession>A0A816GMC0</accession>
<evidence type="ECO:0000313" key="1">
    <source>
        <dbReference type="EMBL" id="CAF1342846.1"/>
    </source>
</evidence>
<evidence type="ECO:0000313" key="5">
    <source>
        <dbReference type="Proteomes" id="UP000663829"/>
    </source>
</evidence>
<evidence type="ECO:0000313" key="2">
    <source>
        <dbReference type="EMBL" id="CAF1675892.1"/>
    </source>
</evidence>
<dbReference type="OrthoDB" id="10060087at2759"/>
<evidence type="ECO:0000313" key="4">
    <source>
        <dbReference type="EMBL" id="CAF4662787.1"/>
    </source>
</evidence>
<keyword evidence="5" id="KW-1185">Reference proteome</keyword>
<comment type="caution">
    <text evidence="2">The sequence shown here is derived from an EMBL/GenBank/DDBJ whole genome shotgun (WGS) entry which is preliminary data.</text>
</comment>